<dbReference type="STRING" id="294747.C5M426"/>
<dbReference type="HOGENOM" id="CLU_164160_0_0_1"/>
<sequence length="131" mass="15103">MFRLSRPIQRISFKSTRFNLFSLTSKRFIGDGTFGQPTWPSTSYIIKNYTKESKKMIGWLISLSTILLIWPISIVQGFDYFDNVPDFTGSQVQLKRIGLDKFQTTVEIPQISVKLDKEDEDEGDDVPEDDV</sequence>
<dbReference type="VEuPathDB" id="FungiDB:CTRG_00815"/>
<dbReference type="EMBL" id="GG692395">
    <property type="protein sequence ID" value="EER36076.1"/>
    <property type="molecule type" value="Genomic_DNA"/>
</dbReference>
<dbReference type="RefSeq" id="XP_002546034.1">
    <property type="nucleotide sequence ID" value="XM_002545988.1"/>
</dbReference>
<feature type="transmembrane region" description="Helical" evidence="1">
    <location>
        <begin position="57"/>
        <end position="78"/>
    </location>
</feature>
<dbReference type="GeneID" id="8302171"/>
<proteinExistence type="predicted"/>
<keyword evidence="1" id="KW-0472">Membrane</keyword>
<evidence type="ECO:0000313" key="2">
    <source>
        <dbReference type="EMBL" id="EER36076.1"/>
    </source>
</evidence>
<evidence type="ECO:0000313" key="3">
    <source>
        <dbReference type="Proteomes" id="UP000002037"/>
    </source>
</evidence>
<name>C5M426_CANTT</name>
<dbReference type="KEGG" id="ctp:CTRG_00815"/>
<dbReference type="AlphaFoldDB" id="C5M426"/>
<keyword evidence="3" id="KW-1185">Reference proteome</keyword>
<organism evidence="2 3">
    <name type="scientific">Candida tropicalis (strain ATCC MYA-3404 / T1)</name>
    <name type="common">Yeast</name>
    <dbReference type="NCBI Taxonomy" id="294747"/>
    <lineage>
        <taxon>Eukaryota</taxon>
        <taxon>Fungi</taxon>
        <taxon>Dikarya</taxon>
        <taxon>Ascomycota</taxon>
        <taxon>Saccharomycotina</taxon>
        <taxon>Pichiomycetes</taxon>
        <taxon>Debaryomycetaceae</taxon>
        <taxon>Candida/Lodderomyces clade</taxon>
        <taxon>Candida</taxon>
    </lineage>
</organism>
<evidence type="ECO:0000256" key="1">
    <source>
        <dbReference type="SAM" id="Phobius"/>
    </source>
</evidence>
<dbReference type="Proteomes" id="UP000002037">
    <property type="component" value="Unassembled WGS sequence"/>
</dbReference>
<gene>
    <name evidence="2" type="ORF">CTRG_00815</name>
</gene>
<dbReference type="OrthoDB" id="4003809at2759"/>
<keyword evidence="1" id="KW-0812">Transmembrane</keyword>
<reference evidence="2 3" key="1">
    <citation type="journal article" date="2009" name="Nature">
        <title>Evolution of pathogenicity and sexual reproduction in eight Candida genomes.</title>
        <authorList>
            <person name="Butler G."/>
            <person name="Rasmussen M.D."/>
            <person name="Lin M.F."/>
            <person name="Santos M.A."/>
            <person name="Sakthikumar S."/>
            <person name="Munro C.A."/>
            <person name="Rheinbay E."/>
            <person name="Grabherr M."/>
            <person name="Forche A."/>
            <person name="Reedy J.L."/>
            <person name="Agrafioti I."/>
            <person name="Arnaud M.B."/>
            <person name="Bates S."/>
            <person name="Brown A.J."/>
            <person name="Brunke S."/>
            <person name="Costanzo M.C."/>
            <person name="Fitzpatrick D.A."/>
            <person name="de Groot P.W."/>
            <person name="Harris D."/>
            <person name="Hoyer L.L."/>
            <person name="Hube B."/>
            <person name="Klis F.M."/>
            <person name="Kodira C."/>
            <person name="Lennard N."/>
            <person name="Logue M.E."/>
            <person name="Martin R."/>
            <person name="Neiman A.M."/>
            <person name="Nikolaou E."/>
            <person name="Quail M.A."/>
            <person name="Quinn J."/>
            <person name="Santos M.C."/>
            <person name="Schmitzberger F.F."/>
            <person name="Sherlock G."/>
            <person name="Shah P."/>
            <person name="Silverstein K.A."/>
            <person name="Skrzypek M.S."/>
            <person name="Soll D."/>
            <person name="Staggs R."/>
            <person name="Stansfield I."/>
            <person name="Stumpf M.P."/>
            <person name="Sudbery P.E."/>
            <person name="Srikantha T."/>
            <person name="Zeng Q."/>
            <person name="Berman J."/>
            <person name="Berriman M."/>
            <person name="Heitman J."/>
            <person name="Gow N.A."/>
            <person name="Lorenz M.C."/>
            <person name="Birren B.W."/>
            <person name="Kellis M."/>
            <person name="Cuomo C.A."/>
        </authorList>
    </citation>
    <scope>NUCLEOTIDE SEQUENCE [LARGE SCALE GENOMIC DNA]</scope>
    <source>
        <strain evidence="3">ATCC MYA-3404 / T1</strain>
    </source>
</reference>
<protein>
    <submittedName>
        <fullName evidence="2">Uncharacterized protein</fullName>
    </submittedName>
</protein>
<accession>C5M426</accession>
<keyword evidence="1" id="KW-1133">Transmembrane helix</keyword>